<name>A0A3P6SYT7_CYLGO</name>
<reference evidence="2 3" key="1">
    <citation type="submission" date="2018-11" db="EMBL/GenBank/DDBJ databases">
        <authorList>
            <consortium name="Pathogen Informatics"/>
        </authorList>
    </citation>
    <scope>NUCLEOTIDE SEQUENCE [LARGE SCALE GENOMIC DNA]</scope>
</reference>
<feature type="compositionally biased region" description="Basic residues" evidence="1">
    <location>
        <begin position="179"/>
        <end position="195"/>
    </location>
</feature>
<evidence type="ECO:0000313" key="2">
    <source>
        <dbReference type="EMBL" id="VDK58738.1"/>
    </source>
</evidence>
<proteinExistence type="predicted"/>
<dbReference type="OrthoDB" id="5877856at2759"/>
<keyword evidence="3" id="KW-1185">Reference proteome</keyword>
<dbReference type="AlphaFoldDB" id="A0A3P6SYT7"/>
<organism evidence="2 3">
    <name type="scientific">Cylicostephanus goldi</name>
    <name type="common">Nematode worm</name>
    <dbReference type="NCBI Taxonomy" id="71465"/>
    <lineage>
        <taxon>Eukaryota</taxon>
        <taxon>Metazoa</taxon>
        <taxon>Ecdysozoa</taxon>
        <taxon>Nematoda</taxon>
        <taxon>Chromadorea</taxon>
        <taxon>Rhabditida</taxon>
        <taxon>Rhabditina</taxon>
        <taxon>Rhabditomorpha</taxon>
        <taxon>Strongyloidea</taxon>
        <taxon>Strongylidae</taxon>
        <taxon>Cylicostephanus</taxon>
    </lineage>
</organism>
<protein>
    <submittedName>
        <fullName evidence="2">Uncharacterized protein</fullName>
    </submittedName>
</protein>
<sequence length="195" mass="21673">EGREGVRLKEREKHKESLSAEGREGARLKELQDTQPDLVDYGTLEDPGEVKEKDVRSLKVGSLQHLLLQLSKAKAARLEKNRASGSESSSQEAKRRSRAQMQKAPSKSLHTNITESSQDKGSTLSTTKATSGNAKPMKVIYKSSFTRPVLLQLEKTKDMKKKNAVVKSDSPEAFAPARKTGKRSSKKKATKRKRK</sequence>
<feature type="compositionally biased region" description="Polar residues" evidence="1">
    <location>
        <begin position="99"/>
        <end position="133"/>
    </location>
</feature>
<feature type="region of interest" description="Disordered" evidence="1">
    <location>
        <begin position="74"/>
        <end position="141"/>
    </location>
</feature>
<feature type="region of interest" description="Disordered" evidence="1">
    <location>
        <begin position="156"/>
        <end position="195"/>
    </location>
</feature>
<accession>A0A3P6SYT7</accession>
<evidence type="ECO:0000256" key="1">
    <source>
        <dbReference type="SAM" id="MobiDB-lite"/>
    </source>
</evidence>
<dbReference type="Proteomes" id="UP000271889">
    <property type="component" value="Unassembled WGS sequence"/>
</dbReference>
<feature type="compositionally biased region" description="Basic and acidic residues" evidence="1">
    <location>
        <begin position="1"/>
        <end position="32"/>
    </location>
</feature>
<feature type="region of interest" description="Disordered" evidence="1">
    <location>
        <begin position="1"/>
        <end position="56"/>
    </location>
</feature>
<dbReference type="EMBL" id="UYRV01012214">
    <property type="protein sequence ID" value="VDK58738.1"/>
    <property type="molecule type" value="Genomic_DNA"/>
</dbReference>
<gene>
    <name evidence="2" type="ORF">CGOC_LOCUS4418</name>
</gene>
<evidence type="ECO:0000313" key="3">
    <source>
        <dbReference type="Proteomes" id="UP000271889"/>
    </source>
</evidence>
<feature type="non-terminal residue" evidence="2">
    <location>
        <position position="1"/>
    </location>
</feature>